<organism evidence="2 3">
    <name type="scientific">Uabimicrobium amorphum</name>
    <dbReference type="NCBI Taxonomy" id="2596890"/>
    <lineage>
        <taxon>Bacteria</taxon>
        <taxon>Pseudomonadati</taxon>
        <taxon>Planctomycetota</taxon>
        <taxon>Candidatus Uabimicrobiia</taxon>
        <taxon>Candidatus Uabimicrobiales</taxon>
        <taxon>Candidatus Uabimicrobiaceae</taxon>
        <taxon>Candidatus Uabimicrobium</taxon>
    </lineage>
</organism>
<dbReference type="SUPFAM" id="SSF47616">
    <property type="entry name" value="GST C-terminal domain-like"/>
    <property type="match status" value="1"/>
</dbReference>
<dbReference type="KEGG" id="uam:UABAM_05774"/>
<dbReference type="GO" id="GO:0006749">
    <property type="term" value="P:glutathione metabolic process"/>
    <property type="evidence" value="ECO:0007669"/>
    <property type="project" value="TreeGrafter"/>
</dbReference>
<proteinExistence type="predicted"/>
<protein>
    <submittedName>
        <fullName evidence="2">Glutathione S-transferase</fullName>
    </submittedName>
</protein>
<dbReference type="InterPro" id="IPR004046">
    <property type="entry name" value="GST_C"/>
</dbReference>
<dbReference type="PROSITE" id="PS50404">
    <property type="entry name" value="GST_NTER"/>
    <property type="match status" value="1"/>
</dbReference>
<dbReference type="SUPFAM" id="SSF52833">
    <property type="entry name" value="Thioredoxin-like"/>
    <property type="match status" value="1"/>
</dbReference>
<dbReference type="GO" id="GO:0004364">
    <property type="term" value="F:glutathione transferase activity"/>
    <property type="evidence" value="ECO:0007669"/>
    <property type="project" value="TreeGrafter"/>
</dbReference>
<evidence type="ECO:0000259" key="1">
    <source>
        <dbReference type="PROSITE" id="PS50404"/>
    </source>
</evidence>
<evidence type="ECO:0000313" key="2">
    <source>
        <dbReference type="EMBL" id="BBM87365.1"/>
    </source>
</evidence>
<gene>
    <name evidence="2" type="ORF">UABAM_05774</name>
</gene>
<dbReference type="RefSeq" id="WP_151971387.1">
    <property type="nucleotide sequence ID" value="NZ_AP019860.1"/>
</dbReference>
<dbReference type="Pfam" id="PF00043">
    <property type="entry name" value="GST_C"/>
    <property type="match status" value="1"/>
</dbReference>
<evidence type="ECO:0000313" key="3">
    <source>
        <dbReference type="Proteomes" id="UP000326354"/>
    </source>
</evidence>
<dbReference type="PANTHER" id="PTHR42673:SF4">
    <property type="entry name" value="MALEYLACETOACETATE ISOMERASE"/>
    <property type="match status" value="1"/>
</dbReference>
<dbReference type="Gene3D" id="1.20.1050.10">
    <property type="match status" value="1"/>
</dbReference>
<keyword evidence="2" id="KW-0808">Transferase</keyword>
<dbReference type="Proteomes" id="UP000326354">
    <property type="component" value="Chromosome"/>
</dbReference>
<dbReference type="GO" id="GO:0006559">
    <property type="term" value="P:L-phenylalanine catabolic process"/>
    <property type="evidence" value="ECO:0007669"/>
    <property type="project" value="TreeGrafter"/>
</dbReference>
<reference evidence="2 3" key="1">
    <citation type="submission" date="2019-08" db="EMBL/GenBank/DDBJ databases">
        <title>Complete genome sequence of Candidatus Uab amorphum.</title>
        <authorList>
            <person name="Shiratori T."/>
            <person name="Suzuki S."/>
            <person name="Kakizawa Y."/>
            <person name="Ishida K."/>
        </authorList>
    </citation>
    <scope>NUCLEOTIDE SEQUENCE [LARGE SCALE GENOMIC DNA]</scope>
    <source>
        <strain evidence="2 3">SRT547</strain>
    </source>
</reference>
<dbReference type="PANTHER" id="PTHR42673">
    <property type="entry name" value="MALEYLACETOACETATE ISOMERASE"/>
    <property type="match status" value="1"/>
</dbReference>
<dbReference type="GO" id="GO:0016034">
    <property type="term" value="F:maleylacetoacetate isomerase activity"/>
    <property type="evidence" value="ECO:0007669"/>
    <property type="project" value="TreeGrafter"/>
</dbReference>
<keyword evidence="3" id="KW-1185">Reference proteome</keyword>
<dbReference type="InterPro" id="IPR036249">
    <property type="entry name" value="Thioredoxin-like_sf"/>
</dbReference>
<dbReference type="SFLD" id="SFLDS00019">
    <property type="entry name" value="Glutathione_Transferase_(cytos"/>
    <property type="match status" value="1"/>
</dbReference>
<dbReference type="CDD" id="cd00570">
    <property type="entry name" value="GST_N_family"/>
    <property type="match status" value="1"/>
</dbReference>
<sequence>MELYQFAISHYCEKVRWALKYKNVDHKIVSLVPGLHVFTIGKIAPRTHVPVLVDGETVVQNSCDILDYLEEKYPERPLTPQSSKEKHQACHWEKYADEEIGVHLRRYFYSHLLHHKKIVAPLLSTGASPMKKALFSCMFFKVKKIMRQRMNINEKTGKESRERLIKAIDKVADHLKDREFMVGDSFSRADLTVAALLAPIYEPEGYGLKWPKEIPEDMRLFREEHADKMLWVNKIYENYR</sequence>
<dbReference type="InterPro" id="IPR036282">
    <property type="entry name" value="Glutathione-S-Trfase_C_sf"/>
</dbReference>
<dbReference type="Gene3D" id="3.40.30.10">
    <property type="entry name" value="Glutaredoxin"/>
    <property type="match status" value="1"/>
</dbReference>
<dbReference type="Pfam" id="PF13417">
    <property type="entry name" value="GST_N_3"/>
    <property type="match status" value="1"/>
</dbReference>
<feature type="domain" description="GST N-terminal" evidence="1">
    <location>
        <begin position="1"/>
        <end position="77"/>
    </location>
</feature>
<dbReference type="OrthoDB" id="465590at2"/>
<dbReference type="AlphaFoldDB" id="A0A5S9F5Z2"/>
<accession>A0A5S9F5Z2</accession>
<dbReference type="InterPro" id="IPR040079">
    <property type="entry name" value="Glutathione_S-Trfase"/>
</dbReference>
<dbReference type="InterPro" id="IPR004045">
    <property type="entry name" value="Glutathione_S-Trfase_N"/>
</dbReference>
<name>A0A5S9F5Z2_UABAM</name>
<dbReference type="EMBL" id="AP019860">
    <property type="protein sequence ID" value="BBM87365.1"/>
    <property type="molecule type" value="Genomic_DNA"/>
</dbReference>